<dbReference type="Proteomes" id="UP000186817">
    <property type="component" value="Unassembled WGS sequence"/>
</dbReference>
<dbReference type="PANTHER" id="PTHR19446">
    <property type="entry name" value="REVERSE TRANSCRIPTASES"/>
    <property type="match status" value="1"/>
</dbReference>
<feature type="transmembrane region" description="Helical" evidence="2">
    <location>
        <begin position="93"/>
        <end position="117"/>
    </location>
</feature>
<keyword evidence="2" id="KW-1133">Transmembrane helix</keyword>
<comment type="caution">
    <text evidence="4">The sequence shown here is derived from an EMBL/GenBank/DDBJ whole genome shotgun (WGS) entry which is preliminary data.</text>
</comment>
<accession>A0A1Q9CYA5</accession>
<gene>
    <name evidence="4" type="primary">CanB2</name>
    <name evidence="4" type="ORF">AK812_SmicGene30825</name>
</gene>
<dbReference type="AlphaFoldDB" id="A0A1Q9CYA5"/>
<evidence type="ECO:0000313" key="4">
    <source>
        <dbReference type="EMBL" id="OLP87914.1"/>
    </source>
</evidence>
<evidence type="ECO:0000256" key="1">
    <source>
        <dbReference type="SAM" id="MobiDB-lite"/>
    </source>
</evidence>
<feature type="region of interest" description="Disordered" evidence="1">
    <location>
        <begin position="199"/>
        <end position="259"/>
    </location>
</feature>
<protein>
    <submittedName>
        <fullName evidence="4">Calcineurin subunit B type 2</fullName>
    </submittedName>
</protein>
<dbReference type="EMBL" id="LSRX01000836">
    <property type="protein sequence ID" value="OLP87914.1"/>
    <property type="molecule type" value="Genomic_DNA"/>
</dbReference>
<sequence>MLIMITVIIVIINITIITIIIFFFTSITSISIVITSILSSISIRISSSNSNSNSNSNFISMITIIIIMIIIIIIISIISIIIFIIITTIITSTIFNFIMTIISIIIIITSVSIITSIDGYISNGDLFAVMKMMVGDNLGETQLQQLVDRQLALASRGPPFAFVWGDLLVLIFFFRGTAICLRKYKSVVSDEMDVPIDVDAEGDQDLDGHSPTELAEDDELGSPPGGVLLTAEEVKAETERGSGDEDSLSKRPLHGSDAPLSGRELRDLLQIHMFEMRAAWGEERARVDRLEARQVTIEGEIHKIDTVNTALKDEIVSTKDDVINLKGRTSAVEQKLQDQSVLQYNQQNKINEVIQDLAKLKTDVGNNHKKVDNAVSSKDDPWAAYLAGKNAEQASSGQSLQRRAPGRRNDDNELTDEEKRTLILGGWPQDTKKAVIESESRELLKDPSMQGFLDVTQATVYGPRRSVGSLRFEYREQEDLKAVKERMWGVIKALRERGELVPSARGQPGAKPAWAAFVKTQEARKRTSLVSQIRRVTMQLAIETVNEQGGPKHPTSAVQESFDCDWNNGTVWLGWIDIPAICDATGCSEEDAKRVQKFFGAFKNKWRAYPILLGADVNEKPTWSNIEGDVFSVINANVNMETFLEEAAKIGLQTIAPIDAQLTTPSHYPRDTTRGGRQIGMMLVKFVQTTRVTLRPELRHCVGTDHAELHVDLLRAANRFQPWGADTRPRRLSAILPESTTLVDSGDLTDLARSCTCPRGHIAFHDNEETKELIACARETNDPKTWKMVHKVRRRARKQWTQQRAEAIIQGDWKAFRSYKKDRNRVKGWWGRMLIDKSAEQRTREVSDHLRSKMTDPDNNEWDDVVRKLTGEVALQHSWVEFTKEEIFETLSHMKSHAAVGGDLICIDLLKAVVLHPVLGEQFAAILNQIVRENQQPQDWNKSILALLAKCKEPSGPNDLRPICIGSNFAKLTNRLVMERVFPVLRRGSRVSACGKGRQVADLVGAMTRVRDMAHEWREPLLIAKLDVAGAFDRLSRAKVAELILARTKDCELGREVRYLLQQLEVNHLVGQVPGGGEVHVEANIGIRQGAPESAEMFGLVMGLLLDGMVQQKTWQQIGTAIQDLDIDLFYFQDDIFLFESTAARLARKISLIGSTLSRRPEVGDEEDQDCGDSRLQWNDEG</sequence>
<feature type="compositionally biased region" description="Basic and acidic residues" evidence="1">
    <location>
        <begin position="232"/>
        <end position="249"/>
    </location>
</feature>
<feature type="region of interest" description="Disordered" evidence="1">
    <location>
        <begin position="389"/>
        <end position="416"/>
    </location>
</feature>
<keyword evidence="2" id="KW-0812">Transmembrane</keyword>
<feature type="transmembrane region" description="Helical" evidence="2">
    <location>
        <begin position="7"/>
        <end position="38"/>
    </location>
</feature>
<feature type="compositionally biased region" description="Basic and acidic residues" evidence="1">
    <location>
        <begin position="407"/>
        <end position="416"/>
    </location>
</feature>
<evidence type="ECO:0000256" key="2">
    <source>
        <dbReference type="SAM" id="Phobius"/>
    </source>
</evidence>
<keyword evidence="5" id="KW-1185">Reference proteome</keyword>
<evidence type="ECO:0000259" key="3">
    <source>
        <dbReference type="PROSITE" id="PS50878"/>
    </source>
</evidence>
<proteinExistence type="predicted"/>
<feature type="transmembrane region" description="Helical" evidence="2">
    <location>
        <begin position="58"/>
        <end position="86"/>
    </location>
</feature>
<organism evidence="4 5">
    <name type="scientific">Symbiodinium microadriaticum</name>
    <name type="common">Dinoflagellate</name>
    <name type="synonym">Zooxanthella microadriatica</name>
    <dbReference type="NCBI Taxonomy" id="2951"/>
    <lineage>
        <taxon>Eukaryota</taxon>
        <taxon>Sar</taxon>
        <taxon>Alveolata</taxon>
        <taxon>Dinophyceae</taxon>
        <taxon>Suessiales</taxon>
        <taxon>Symbiodiniaceae</taxon>
        <taxon>Symbiodinium</taxon>
    </lineage>
</organism>
<dbReference type="PROSITE" id="PS50878">
    <property type="entry name" value="RT_POL"/>
    <property type="match status" value="1"/>
</dbReference>
<reference evidence="4 5" key="1">
    <citation type="submission" date="2016-02" db="EMBL/GenBank/DDBJ databases">
        <title>Genome analysis of coral dinoflagellate symbionts highlights evolutionary adaptations to a symbiotic lifestyle.</title>
        <authorList>
            <person name="Aranda M."/>
            <person name="Li Y."/>
            <person name="Liew Y.J."/>
            <person name="Baumgarten S."/>
            <person name="Simakov O."/>
            <person name="Wilson M."/>
            <person name="Piel J."/>
            <person name="Ashoor H."/>
            <person name="Bougouffa S."/>
            <person name="Bajic V.B."/>
            <person name="Ryu T."/>
            <person name="Ravasi T."/>
            <person name="Bayer T."/>
            <person name="Micklem G."/>
            <person name="Kim H."/>
            <person name="Bhak J."/>
            <person name="Lajeunesse T.C."/>
            <person name="Voolstra C.R."/>
        </authorList>
    </citation>
    <scope>NUCLEOTIDE SEQUENCE [LARGE SCALE GENOMIC DNA]</scope>
    <source>
        <strain evidence="4 5">CCMP2467</strain>
    </source>
</reference>
<feature type="compositionally biased region" description="Polar residues" evidence="1">
    <location>
        <begin position="392"/>
        <end position="401"/>
    </location>
</feature>
<feature type="region of interest" description="Disordered" evidence="1">
    <location>
        <begin position="1162"/>
        <end position="1182"/>
    </location>
</feature>
<evidence type="ECO:0000313" key="5">
    <source>
        <dbReference type="Proteomes" id="UP000186817"/>
    </source>
</evidence>
<dbReference type="InterPro" id="IPR000477">
    <property type="entry name" value="RT_dom"/>
</dbReference>
<keyword evidence="2" id="KW-0472">Membrane</keyword>
<feature type="domain" description="Reverse transcriptase" evidence="3">
    <location>
        <begin position="929"/>
        <end position="1182"/>
    </location>
</feature>
<name>A0A1Q9CYA5_SYMMI</name>
<dbReference type="OrthoDB" id="191686at2759"/>